<dbReference type="Gene3D" id="2.60.120.330">
    <property type="entry name" value="B-lactam Antibiotic, Isopenicillin N Synthase, Chain"/>
    <property type="match status" value="1"/>
</dbReference>
<dbReference type="PANTHER" id="PTHR34945:SF2">
    <property type="entry name" value="2-OXOGLUTARATE (2OG) AND FE(II)-DEPENDENT OXYGENASE SUPERFAMILY PROTEIN"/>
    <property type="match status" value="1"/>
</dbReference>
<evidence type="ECO:0000313" key="2">
    <source>
        <dbReference type="EMBL" id="KAJ6812501.1"/>
    </source>
</evidence>
<dbReference type="SUPFAM" id="SSF51197">
    <property type="entry name" value="Clavaminate synthase-like"/>
    <property type="match status" value="1"/>
</dbReference>
<comment type="caution">
    <text evidence="2">The sequence shown here is derived from an EMBL/GenBank/DDBJ whole genome shotgun (WGS) entry which is preliminary data.</text>
</comment>
<dbReference type="AlphaFoldDB" id="A0AAX6F915"/>
<organism evidence="2 3">
    <name type="scientific">Iris pallida</name>
    <name type="common">Sweet iris</name>
    <dbReference type="NCBI Taxonomy" id="29817"/>
    <lineage>
        <taxon>Eukaryota</taxon>
        <taxon>Viridiplantae</taxon>
        <taxon>Streptophyta</taxon>
        <taxon>Embryophyta</taxon>
        <taxon>Tracheophyta</taxon>
        <taxon>Spermatophyta</taxon>
        <taxon>Magnoliopsida</taxon>
        <taxon>Liliopsida</taxon>
        <taxon>Asparagales</taxon>
        <taxon>Iridaceae</taxon>
        <taxon>Iridoideae</taxon>
        <taxon>Irideae</taxon>
        <taxon>Iris</taxon>
    </lineage>
</organism>
<feature type="compositionally biased region" description="Low complexity" evidence="1">
    <location>
        <begin position="1"/>
        <end position="11"/>
    </location>
</feature>
<accession>A0AAX6F915</accession>
<protein>
    <submittedName>
        <fullName evidence="2">Uncharacterized protein</fullName>
    </submittedName>
</protein>
<dbReference type="EMBL" id="JANAVB010031019">
    <property type="protein sequence ID" value="KAJ6812501.1"/>
    <property type="molecule type" value="Genomic_DNA"/>
</dbReference>
<feature type="region of interest" description="Disordered" evidence="1">
    <location>
        <begin position="1"/>
        <end position="27"/>
    </location>
</feature>
<gene>
    <name evidence="2" type="ORF">M6B38_147855</name>
</gene>
<sequence>MASSSSAATDTPSPPPPTPSNDSLSRTLSVDDDALSRLLDQLLILSPAPSLSRPPRLNKHKSVPVAPATAPLVSLLQPSRALVANALTNLGFFHLADHGIPPHLPSSALLECSNSLFGSPLVGHDLSSLGFDADDDDEGGEVDTFLVFDTSSDKLDSLPETREYARSLGRVGLEVVEMMFPKENPFRKGSVRPRCLLWISEASSSSSNGDCCHLKKSYPYVVCLQYEVERKPSWMVNGDSGGRIAVEPLVGSVLVTVGDIAKVWSNGRFKKVRGIPDCNPLPPGNSSSSQSVSMSILVTLPIDSVVSPLLPRATDDGDAGAEHEETRTYIEFPFEEYAWKVHHDQLPFKDPLLRYKI</sequence>
<reference evidence="2" key="2">
    <citation type="submission" date="2023-04" db="EMBL/GenBank/DDBJ databases">
        <authorList>
            <person name="Bruccoleri R.E."/>
            <person name="Oakeley E.J."/>
            <person name="Faust A.-M."/>
            <person name="Dessus-Babus S."/>
            <person name="Altorfer M."/>
            <person name="Burckhardt D."/>
            <person name="Oertli M."/>
            <person name="Naumann U."/>
            <person name="Petersen F."/>
            <person name="Wong J."/>
        </authorList>
    </citation>
    <scope>NUCLEOTIDE SEQUENCE</scope>
    <source>
        <strain evidence="2">GSM-AAB239-AS_SAM_17_03QT</strain>
        <tissue evidence="2">Leaf</tissue>
    </source>
</reference>
<evidence type="ECO:0000256" key="1">
    <source>
        <dbReference type="SAM" id="MobiDB-lite"/>
    </source>
</evidence>
<evidence type="ECO:0000313" key="3">
    <source>
        <dbReference type="Proteomes" id="UP001140949"/>
    </source>
</evidence>
<keyword evidence="3" id="KW-1185">Reference proteome</keyword>
<dbReference type="InterPro" id="IPR027443">
    <property type="entry name" value="IPNS-like_sf"/>
</dbReference>
<name>A0AAX6F915_IRIPA</name>
<proteinExistence type="predicted"/>
<dbReference type="Proteomes" id="UP001140949">
    <property type="component" value="Unassembled WGS sequence"/>
</dbReference>
<dbReference type="PANTHER" id="PTHR34945">
    <property type="entry name" value="2-OXOGLUTARATE (2OG) AND FE(II)-DEPENDENT OXYGENASE SUPERFAMILY PROTEIN"/>
    <property type="match status" value="1"/>
</dbReference>
<reference evidence="2" key="1">
    <citation type="journal article" date="2023" name="GigaByte">
        <title>Genome assembly of the bearded iris, Iris pallida Lam.</title>
        <authorList>
            <person name="Bruccoleri R.E."/>
            <person name="Oakeley E.J."/>
            <person name="Faust A.M.E."/>
            <person name="Altorfer M."/>
            <person name="Dessus-Babus S."/>
            <person name="Burckhardt D."/>
            <person name="Oertli M."/>
            <person name="Naumann U."/>
            <person name="Petersen F."/>
            <person name="Wong J."/>
        </authorList>
    </citation>
    <scope>NUCLEOTIDE SEQUENCE</scope>
    <source>
        <strain evidence="2">GSM-AAB239-AS_SAM_17_03QT</strain>
    </source>
</reference>